<dbReference type="AlphaFoldDB" id="A0A9P1BMQ8"/>
<evidence type="ECO:0000313" key="4">
    <source>
        <dbReference type="Proteomes" id="UP001152797"/>
    </source>
</evidence>
<evidence type="ECO:0000313" key="3">
    <source>
        <dbReference type="EMBL" id="CAL4762530.1"/>
    </source>
</evidence>
<protein>
    <submittedName>
        <fullName evidence="3">RWD domain-containing protein</fullName>
    </submittedName>
</protein>
<organism evidence="1">
    <name type="scientific">Cladocopium goreaui</name>
    <dbReference type="NCBI Taxonomy" id="2562237"/>
    <lineage>
        <taxon>Eukaryota</taxon>
        <taxon>Sar</taxon>
        <taxon>Alveolata</taxon>
        <taxon>Dinophyceae</taxon>
        <taxon>Suessiales</taxon>
        <taxon>Symbiodiniaceae</taxon>
        <taxon>Cladocopium</taxon>
    </lineage>
</organism>
<dbReference type="EMBL" id="CAMXCT020000189">
    <property type="protein sequence ID" value="CAL1128593.1"/>
    <property type="molecule type" value="Genomic_DNA"/>
</dbReference>
<comment type="caution">
    <text evidence="1">The sequence shown here is derived from an EMBL/GenBank/DDBJ whole genome shotgun (WGS) entry which is preliminary data.</text>
</comment>
<proteinExistence type="predicted"/>
<reference evidence="1" key="1">
    <citation type="submission" date="2022-10" db="EMBL/GenBank/DDBJ databases">
        <authorList>
            <person name="Chen Y."/>
            <person name="Dougan E. K."/>
            <person name="Chan C."/>
            <person name="Rhodes N."/>
            <person name="Thang M."/>
        </authorList>
    </citation>
    <scope>NUCLEOTIDE SEQUENCE</scope>
</reference>
<dbReference type="Proteomes" id="UP001152797">
    <property type="component" value="Unassembled WGS sequence"/>
</dbReference>
<sequence>MPDPVKIKGTATRSELLKVFQRWDHLHRLYVCKSSEVSEEDRCELFAVAKDVDKDRQILHRKRRNLREKHVPGASRDLPHGVLLCQLPLESSHVVACSVDDVKDFYHAYEATEARAKSSPVGPRFQFREVAHLNACQAALAEGRIRPTDSLEAFQEADKAYEAVGLQAHPKKKQRRTFHTQVLGAEIEGEQGLVGPSRGRLLQLARISAEVAVLGIGDEKIVEALTGLWAYCAQYRRPMFRYHRMPLLSRLGAALKGAGWDEDAVHDFLSEGEDPREDGGFPPISGLEASKDWIQLFLQKAVAQGWSPGFPQQLEEASFDFLEMYSGRADMSRAWKEQGFRVLPPLDLRQGSLSRHGFGACGSSQLPPLIFWRIWKADLGLMRVGLCWLAVFCWLSVAIAPRPSAGARNRDQLLRGRITEKTRVFRQDLLHKLVQWLTPHLGECSLDTLARKHIDILSEYLEEYILHLYVSGQSRLAAAETLNAIVQTYGWLRPSLAGPWGLIRSWEHQEPPTHNPPIPVQVLRALVACALAWHWPKLAVTLALGFFALLRPAECIGLRRQDLALPEDHLEGDVLYVRIGAPKTRFRTSQNQHVRVDEPGLAHWIAWILRYTPMWQRIWRGSLSSFSELDTRLP</sequence>
<accession>A0A9P1BMQ8</accession>
<keyword evidence="4" id="KW-1185">Reference proteome</keyword>
<name>A0A9P1BMQ8_9DINO</name>
<dbReference type="OrthoDB" id="436156at2759"/>
<reference evidence="2" key="2">
    <citation type="submission" date="2024-04" db="EMBL/GenBank/DDBJ databases">
        <authorList>
            <person name="Chen Y."/>
            <person name="Shah S."/>
            <person name="Dougan E. K."/>
            <person name="Thang M."/>
            <person name="Chan C."/>
        </authorList>
    </citation>
    <scope>NUCLEOTIDE SEQUENCE [LARGE SCALE GENOMIC DNA]</scope>
</reference>
<evidence type="ECO:0000313" key="2">
    <source>
        <dbReference type="EMBL" id="CAL1128593.1"/>
    </source>
</evidence>
<dbReference type="EMBL" id="CAMXCT030000189">
    <property type="protein sequence ID" value="CAL4762530.1"/>
    <property type="molecule type" value="Genomic_DNA"/>
</dbReference>
<dbReference type="EMBL" id="CAMXCT010000189">
    <property type="protein sequence ID" value="CAI3975218.1"/>
    <property type="molecule type" value="Genomic_DNA"/>
</dbReference>
<gene>
    <name evidence="1" type="ORF">C1SCF055_LOCUS3564</name>
</gene>
<evidence type="ECO:0000313" key="1">
    <source>
        <dbReference type="EMBL" id="CAI3975218.1"/>
    </source>
</evidence>